<evidence type="ECO:0000313" key="2">
    <source>
        <dbReference type="Proteomes" id="UP000805649"/>
    </source>
</evidence>
<comment type="caution">
    <text evidence="1">The sequence shown here is derived from an EMBL/GenBank/DDBJ whole genome shotgun (WGS) entry which is preliminary data.</text>
</comment>
<reference evidence="1 2" key="1">
    <citation type="journal article" date="2020" name="Phytopathology">
        <title>Genome Sequence Resources of Colletotrichum truncatum, C. plurivorum, C. musicola, and C. sojae: Four Species Pathogenic to Soybean (Glycine max).</title>
        <authorList>
            <person name="Rogerio F."/>
            <person name="Boufleur T.R."/>
            <person name="Ciampi-Guillardi M."/>
            <person name="Sukno S.A."/>
            <person name="Thon M.R."/>
            <person name="Massola Junior N.S."/>
            <person name="Baroncelli R."/>
        </authorList>
    </citation>
    <scope>NUCLEOTIDE SEQUENCE [LARGE SCALE GENOMIC DNA]</scope>
    <source>
        <strain evidence="1 2">CMES1059</strain>
    </source>
</reference>
<gene>
    <name evidence="1" type="ORF">CTRU02_201199</name>
</gene>
<proteinExistence type="predicted"/>
<organism evidence="1 2">
    <name type="scientific">Colletotrichum truncatum</name>
    <name type="common">Anthracnose fungus</name>
    <name type="synonym">Colletotrichum capsici</name>
    <dbReference type="NCBI Taxonomy" id="5467"/>
    <lineage>
        <taxon>Eukaryota</taxon>
        <taxon>Fungi</taxon>
        <taxon>Dikarya</taxon>
        <taxon>Ascomycota</taxon>
        <taxon>Pezizomycotina</taxon>
        <taxon>Sordariomycetes</taxon>
        <taxon>Hypocreomycetidae</taxon>
        <taxon>Glomerellales</taxon>
        <taxon>Glomerellaceae</taxon>
        <taxon>Colletotrichum</taxon>
        <taxon>Colletotrichum truncatum species complex</taxon>
    </lineage>
</organism>
<protein>
    <submittedName>
        <fullName evidence="1">Uncharacterized protein</fullName>
    </submittedName>
</protein>
<name>A0ACC3ZGN7_COLTU</name>
<accession>A0ACC3ZGN7</accession>
<keyword evidence="2" id="KW-1185">Reference proteome</keyword>
<dbReference type="Proteomes" id="UP000805649">
    <property type="component" value="Unassembled WGS sequence"/>
</dbReference>
<evidence type="ECO:0000313" key="1">
    <source>
        <dbReference type="EMBL" id="KAL0943313.1"/>
    </source>
</evidence>
<sequence length="67" mass="7335">MSRRRHTTSRGKASSCGFGRPLKPTLPLSAAVYLFYGACCLLSRLHSLALVNQPLARQRSRSKGMAT</sequence>
<dbReference type="EMBL" id="VUJX02000001">
    <property type="protein sequence ID" value="KAL0943313.1"/>
    <property type="molecule type" value="Genomic_DNA"/>
</dbReference>